<dbReference type="Gene3D" id="1.10.10.10">
    <property type="entry name" value="Winged helix-like DNA-binding domain superfamily/Winged helix DNA-binding domain"/>
    <property type="match status" value="1"/>
</dbReference>
<dbReference type="InterPro" id="IPR013249">
    <property type="entry name" value="RNA_pol_sigma70_r4_t2"/>
</dbReference>
<dbReference type="GO" id="GO:0016987">
    <property type="term" value="F:sigma factor activity"/>
    <property type="evidence" value="ECO:0007669"/>
    <property type="project" value="UniProtKB-KW"/>
</dbReference>
<accession>A0A9D1AJJ1</accession>
<dbReference type="Proteomes" id="UP000886749">
    <property type="component" value="Unassembled WGS sequence"/>
</dbReference>
<keyword evidence="2" id="KW-0805">Transcription regulation</keyword>
<dbReference type="Gene3D" id="1.10.1740.10">
    <property type="match status" value="1"/>
</dbReference>
<evidence type="ECO:0000313" key="8">
    <source>
        <dbReference type="Proteomes" id="UP000886749"/>
    </source>
</evidence>
<feature type="domain" description="RNA polymerase sigma factor 70 region 4 type 2" evidence="6">
    <location>
        <begin position="122"/>
        <end position="173"/>
    </location>
</feature>
<keyword evidence="3" id="KW-0731">Sigma factor</keyword>
<keyword evidence="4" id="KW-0804">Transcription</keyword>
<dbReference type="InterPro" id="IPR014284">
    <property type="entry name" value="RNA_pol_sigma-70_dom"/>
</dbReference>
<evidence type="ECO:0000259" key="5">
    <source>
        <dbReference type="Pfam" id="PF04542"/>
    </source>
</evidence>
<organism evidence="7 8">
    <name type="scientific">Candidatus Egerieicola pullicola</name>
    <dbReference type="NCBI Taxonomy" id="2840775"/>
    <lineage>
        <taxon>Bacteria</taxon>
        <taxon>Bacillati</taxon>
        <taxon>Bacillota</taxon>
        <taxon>Clostridia</taxon>
        <taxon>Eubacteriales</taxon>
        <taxon>Oscillospiraceae</taxon>
        <taxon>Oscillospiraceae incertae sedis</taxon>
        <taxon>Candidatus Egerieicola</taxon>
    </lineage>
</organism>
<gene>
    <name evidence="7" type="ORF">IAB36_06660</name>
</gene>
<dbReference type="SUPFAM" id="SSF88659">
    <property type="entry name" value="Sigma3 and sigma4 domains of RNA polymerase sigma factors"/>
    <property type="match status" value="1"/>
</dbReference>
<dbReference type="Pfam" id="PF08281">
    <property type="entry name" value="Sigma70_r4_2"/>
    <property type="match status" value="1"/>
</dbReference>
<dbReference type="PANTHER" id="PTHR43133">
    <property type="entry name" value="RNA POLYMERASE ECF-TYPE SIGMA FACTO"/>
    <property type="match status" value="1"/>
</dbReference>
<feature type="domain" description="RNA polymerase sigma-70 region 2" evidence="5">
    <location>
        <begin position="21"/>
        <end position="90"/>
    </location>
</feature>
<name>A0A9D1AJJ1_9FIRM</name>
<dbReference type="InterPro" id="IPR013325">
    <property type="entry name" value="RNA_pol_sigma_r2"/>
</dbReference>
<dbReference type="InterPro" id="IPR036388">
    <property type="entry name" value="WH-like_DNA-bd_sf"/>
</dbReference>
<evidence type="ECO:0000313" key="7">
    <source>
        <dbReference type="EMBL" id="HIR41488.1"/>
    </source>
</evidence>
<dbReference type="Pfam" id="PF04542">
    <property type="entry name" value="Sigma70_r2"/>
    <property type="match status" value="1"/>
</dbReference>
<comment type="caution">
    <text evidence="7">The sequence shown here is derived from an EMBL/GenBank/DDBJ whole genome shotgun (WGS) entry which is preliminary data.</text>
</comment>
<dbReference type="GO" id="GO:0006352">
    <property type="term" value="P:DNA-templated transcription initiation"/>
    <property type="evidence" value="ECO:0007669"/>
    <property type="project" value="InterPro"/>
</dbReference>
<evidence type="ECO:0000256" key="3">
    <source>
        <dbReference type="ARBA" id="ARBA00023082"/>
    </source>
</evidence>
<evidence type="ECO:0000256" key="1">
    <source>
        <dbReference type="ARBA" id="ARBA00010641"/>
    </source>
</evidence>
<dbReference type="NCBIfam" id="TIGR02937">
    <property type="entry name" value="sigma70-ECF"/>
    <property type="match status" value="1"/>
</dbReference>
<dbReference type="EMBL" id="DVGY01000151">
    <property type="protein sequence ID" value="HIR41488.1"/>
    <property type="molecule type" value="Genomic_DNA"/>
</dbReference>
<comment type="similarity">
    <text evidence="1">Belongs to the sigma-70 factor family. ECF subfamily.</text>
</comment>
<evidence type="ECO:0000256" key="4">
    <source>
        <dbReference type="ARBA" id="ARBA00023163"/>
    </source>
</evidence>
<reference evidence="7" key="2">
    <citation type="journal article" date="2021" name="PeerJ">
        <title>Extensive microbial diversity within the chicken gut microbiome revealed by metagenomics and culture.</title>
        <authorList>
            <person name="Gilroy R."/>
            <person name="Ravi A."/>
            <person name="Getino M."/>
            <person name="Pursley I."/>
            <person name="Horton D.L."/>
            <person name="Alikhan N.F."/>
            <person name="Baker D."/>
            <person name="Gharbi K."/>
            <person name="Hall N."/>
            <person name="Watson M."/>
            <person name="Adriaenssens E.M."/>
            <person name="Foster-Nyarko E."/>
            <person name="Jarju S."/>
            <person name="Secka A."/>
            <person name="Antonio M."/>
            <person name="Oren A."/>
            <person name="Chaudhuri R.R."/>
            <person name="La Ragione R."/>
            <person name="Hildebrand F."/>
            <person name="Pallen M.J."/>
        </authorList>
    </citation>
    <scope>NUCLEOTIDE SEQUENCE</scope>
    <source>
        <strain evidence="7">CHK184-25365</strain>
    </source>
</reference>
<dbReference type="InterPro" id="IPR039425">
    <property type="entry name" value="RNA_pol_sigma-70-like"/>
</dbReference>
<reference evidence="7" key="1">
    <citation type="submission" date="2020-10" db="EMBL/GenBank/DDBJ databases">
        <authorList>
            <person name="Gilroy R."/>
        </authorList>
    </citation>
    <scope>NUCLEOTIDE SEQUENCE</scope>
    <source>
        <strain evidence="7">CHK184-25365</strain>
    </source>
</reference>
<evidence type="ECO:0000256" key="2">
    <source>
        <dbReference type="ARBA" id="ARBA00023015"/>
    </source>
</evidence>
<dbReference type="AlphaFoldDB" id="A0A9D1AJJ1"/>
<dbReference type="PANTHER" id="PTHR43133:SF60">
    <property type="entry name" value="RNA POLYMERASE SIGMA FACTOR SIGV"/>
    <property type="match status" value="1"/>
</dbReference>
<dbReference type="InterPro" id="IPR007627">
    <property type="entry name" value="RNA_pol_sigma70_r2"/>
</dbReference>
<protein>
    <submittedName>
        <fullName evidence="7">Sigma-70 family RNA polymerase sigma factor</fullName>
    </submittedName>
</protein>
<sequence>MLSILLSLKGRPDRQRRLAQLYEAYGRQMLYLARSILHHPEEAEDAVQDAFVQAGRYMDVLEKLDDPQDQRNYLLKITQNASLKRLKKHRQESCMEQLPEQPECCSDEQFLDQLCLQWEYQTLLEGLKQLEQPYREVLYYRFGMELTPTEIANLLERKLPTVKKQITRGKQKLLDWAKANQMK</sequence>
<dbReference type="InterPro" id="IPR013324">
    <property type="entry name" value="RNA_pol_sigma_r3/r4-like"/>
</dbReference>
<dbReference type="GO" id="GO:0003677">
    <property type="term" value="F:DNA binding"/>
    <property type="evidence" value="ECO:0007669"/>
    <property type="project" value="InterPro"/>
</dbReference>
<dbReference type="SUPFAM" id="SSF88946">
    <property type="entry name" value="Sigma2 domain of RNA polymerase sigma factors"/>
    <property type="match status" value="1"/>
</dbReference>
<proteinExistence type="inferred from homology"/>
<evidence type="ECO:0000259" key="6">
    <source>
        <dbReference type="Pfam" id="PF08281"/>
    </source>
</evidence>